<keyword evidence="2" id="KW-1185">Reference proteome</keyword>
<dbReference type="RefSeq" id="XP_017785368.1">
    <property type="nucleotide sequence ID" value="XM_017929879.1"/>
</dbReference>
<evidence type="ECO:0000313" key="3">
    <source>
        <dbReference type="RefSeq" id="XP_017785368.1"/>
    </source>
</evidence>
<evidence type="ECO:0000313" key="2">
    <source>
        <dbReference type="Proteomes" id="UP000695000"/>
    </source>
</evidence>
<protein>
    <submittedName>
        <fullName evidence="3">Uncharacterized protein LOC108568674</fullName>
    </submittedName>
</protein>
<gene>
    <name evidence="3" type="primary">LOC108568674</name>
</gene>
<sequence>MTGDDGAVEATCRRFGPNCSEIGDSDCLEAYNLYCDFTKRLICDDTRSECGARRDSLYSLEEHDEDVDENENTRKPVKKNKLSLKSMILGRKDDKLKKGGRMYASAVDISNKPLKRSSSFLKKKILSEGAQFLKRSFSFRDYNKKREIDKSREKLSENKNREWAQSLQSLVEIDNAVSYNDLSFVNYDALNNCSYNDNEKDRNKIWRTQSMVVSGSLDARRPSKLTRGTSVSGVCHAATSTLPTYKNEHLGTVSLPTLSQLNADNADVSPEPSPTHKYRRRPQSVSSDDGKQRPYANGSFRSAGSGCAKLKRNNACRQKSRTTVVSNSHLVRNFDDDSVSPQNKCTI</sequence>
<proteinExistence type="predicted"/>
<organism evidence="2 3">
    <name type="scientific">Nicrophorus vespilloides</name>
    <name type="common">Boreal carrion beetle</name>
    <dbReference type="NCBI Taxonomy" id="110193"/>
    <lineage>
        <taxon>Eukaryota</taxon>
        <taxon>Metazoa</taxon>
        <taxon>Ecdysozoa</taxon>
        <taxon>Arthropoda</taxon>
        <taxon>Hexapoda</taxon>
        <taxon>Insecta</taxon>
        <taxon>Pterygota</taxon>
        <taxon>Neoptera</taxon>
        <taxon>Endopterygota</taxon>
        <taxon>Coleoptera</taxon>
        <taxon>Polyphaga</taxon>
        <taxon>Staphyliniformia</taxon>
        <taxon>Silphidae</taxon>
        <taxon>Nicrophorinae</taxon>
        <taxon>Nicrophorus</taxon>
    </lineage>
</organism>
<accession>A0ABM1NEW8</accession>
<name>A0ABM1NEW8_NICVS</name>
<dbReference type="Proteomes" id="UP000695000">
    <property type="component" value="Unplaced"/>
</dbReference>
<evidence type="ECO:0000256" key="1">
    <source>
        <dbReference type="SAM" id="MobiDB-lite"/>
    </source>
</evidence>
<dbReference type="GeneID" id="108568674"/>
<reference evidence="3" key="1">
    <citation type="submission" date="2025-08" db="UniProtKB">
        <authorList>
            <consortium name="RefSeq"/>
        </authorList>
    </citation>
    <scope>IDENTIFICATION</scope>
    <source>
        <tissue evidence="3">Whole Larva</tissue>
    </source>
</reference>
<feature type="region of interest" description="Disordered" evidence="1">
    <location>
        <begin position="263"/>
        <end position="304"/>
    </location>
</feature>